<reference evidence="1" key="1">
    <citation type="journal article" date="2017" name="Proc. Natl. Acad. Sci. U.S.A.">
        <title>Comparative genomics uncovers the prolific and distinctive metabolic potential of the cyanobacterial genus Moorea.</title>
        <authorList>
            <person name="Leao T."/>
            <person name="Castelao G."/>
            <person name="Korobeynikov A."/>
            <person name="Monroe E.A."/>
            <person name="Podell S."/>
            <person name="Glukhov E."/>
            <person name="Allen E.E."/>
            <person name="Gerwick W.H."/>
            <person name="Gerwick L."/>
        </authorList>
    </citation>
    <scope>NUCLEOTIDE SEQUENCE</scope>
    <source>
        <strain evidence="1">JHB</strain>
    </source>
</reference>
<accession>A0A9Q9UV83</accession>
<reference evidence="1" key="2">
    <citation type="submission" date="2022-10" db="EMBL/GenBank/DDBJ databases">
        <authorList>
            <person name="Ngo T.-E."/>
        </authorList>
    </citation>
    <scope>NUCLEOTIDE SEQUENCE</scope>
    <source>
        <strain evidence="1">JHB</strain>
    </source>
</reference>
<sequence length="46" mass="5280">MRCCQPSAYFIQKHLCIALRQFLSTVPCSLFPVPDFCKKSNVLMQS</sequence>
<gene>
    <name evidence="1" type="ORF">BJP36_39950</name>
</gene>
<protein>
    <submittedName>
        <fullName evidence="1">Uncharacterized protein</fullName>
    </submittedName>
</protein>
<dbReference type="EMBL" id="CP017708">
    <property type="protein sequence ID" value="WAN68551.1"/>
    <property type="molecule type" value="Genomic_DNA"/>
</dbReference>
<name>A0A9Q9UV83_MOOP1</name>
<proteinExistence type="predicted"/>
<dbReference type="AlphaFoldDB" id="A0A9Q9UV83"/>
<evidence type="ECO:0000313" key="1">
    <source>
        <dbReference type="EMBL" id="WAN68551.1"/>
    </source>
</evidence>
<dbReference type="Proteomes" id="UP000176944">
    <property type="component" value="Chromosome"/>
</dbReference>
<organism evidence="1">
    <name type="scientific">Moorena producens (strain JHB)</name>
    <dbReference type="NCBI Taxonomy" id="1454205"/>
    <lineage>
        <taxon>Bacteria</taxon>
        <taxon>Bacillati</taxon>
        <taxon>Cyanobacteriota</taxon>
        <taxon>Cyanophyceae</taxon>
        <taxon>Coleofasciculales</taxon>
        <taxon>Coleofasciculaceae</taxon>
        <taxon>Moorena</taxon>
    </lineage>
</organism>